<dbReference type="RefSeq" id="XP_002766463.1">
    <property type="nucleotide sequence ID" value="XM_002766417.1"/>
</dbReference>
<evidence type="ECO:0000256" key="2">
    <source>
        <dbReference type="SAM" id="SignalP"/>
    </source>
</evidence>
<evidence type="ECO:0000313" key="5">
    <source>
        <dbReference type="Proteomes" id="UP000007800"/>
    </source>
</evidence>
<evidence type="ECO:0000259" key="3">
    <source>
        <dbReference type="Pfam" id="PF01448"/>
    </source>
</evidence>
<feature type="chain" id="PRO_5002953191" description="ELM2 domain-containing protein" evidence="2">
    <location>
        <begin position="23"/>
        <end position="175"/>
    </location>
</feature>
<dbReference type="InParanoid" id="C5LVQ7"/>
<dbReference type="InterPro" id="IPR000949">
    <property type="entry name" value="ELM2_dom"/>
</dbReference>
<sequence length="175" mass="19929">MAPTFSMLLYRMLEQLLTQLEAQEDICGLPAWIHEKRSEYEVVLEPFDSPLNLGGVVGIFYSCGRCRKKRQEAYRLATTGNKSVPVGPEYQAPEIPKLWCQSFGGWKRGHPVEQSKCVWNPKLAEANGLTTDDIDEFLEKAEDVWPTQAFVHIERGARRGSNVEEEIDNGSRRSR</sequence>
<dbReference type="AlphaFoldDB" id="C5LVQ7"/>
<gene>
    <name evidence="4" type="ORF">Pmar_PMAR018297</name>
</gene>
<name>C5LVQ7_PERM5</name>
<dbReference type="OrthoDB" id="5876363at2759"/>
<dbReference type="GeneID" id="9044854"/>
<protein>
    <recommendedName>
        <fullName evidence="3">ELM2 domain-containing protein</fullName>
    </recommendedName>
</protein>
<dbReference type="Proteomes" id="UP000007800">
    <property type="component" value="Unassembled WGS sequence"/>
</dbReference>
<organism evidence="5">
    <name type="scientific">Perkinsus marinus (strain ATCC 50983 / TXsc)</name>
    <dbReference type="NCBI Taxonomy" id="423536"/>
    <lineage>
        <taxon>Eukaryota</taxon>
        <taxon>Sar</taxon>
        <taxon>Alveolata</taxon>
        <taxon>Perkinsozoa</taxon>
        <taxon>Perkinsea</taxon>
        <taxon>Perkinsida</taxon>
        <taxon>Perkinsidae</taxon>
        <taxon>Perkinsus</taxon>
    </lineage>
</organism>
<feature type="signal peptide" evidence="2">
    <location>
        <begin position="1"/>
        <end position="22"/>
    </location>
</feature>
<feature type="domain" description="ELM2" evidence="3">
    <location>
        <begin position="85"/>
        <end position="141"/>
    </location>
</feature>
<accession>C5LVQ7</accession>
<keyword evidence="2" id="KW-0732">Signal</keyword>
<dbReference type="Pfam" id="PF01448">
    <property type="entry name" value="ELM2"/>
    <property type="match status" value="1"/>
</dbReference>
<evidence type="ECO:0000256" key="1">
    <source>
        <dbReference type="ARBA" id="ARBA00023242"/>
    </source>
</evidence>
<keyword evidence="1" id="KW-0539">Nucleus</keyword>
<proteinExistence type="predicted"/>
<evidence type="ECO:0000313" key="4">
    <source>
        <dbReference type="EMBL" id="EEQ99180.1"/>
    </source>
</evidence>
<dbReference type="EMBL" id="GG685971">
    <property type="protein sequence ID" value="EEQ99180.1"/>
    <property type="molecule type" value="Genomic_DNA"/>
</dbReference>
<reference evidence="4 5" key="1">
    <citation type="submission" date="2008-07" db="EMBL/GenBank/DDBJ databases">
        <authorList>
            <person name="El-Sayed N."/>
            <person name="Caler E."/>
            <person name="Inman J."/>
            <person name="Amedeo P."/>
            <person name="Hass B."/>
            <person name="Wortman J."/>
        </authorList>
    </citation>
    <scope>NUCLEOTIDE SEQUENCE [LARGE SCALE GENOMIC DNA]</scope>
    <source>
        <strain evidence="5">ATCC 50983 / TXsc</strain>
    </source>
</reference>
<keyword evidence="5" id="KW-1185">Reference proteome</keyword>